<name>A0A383R851_PAEAL</name>
<evidence type="ECO:0000313" key="2">
    <source>
        <dbReference type="Proteomes" id="UP000304148"/>
    </source>
</evidence>
<dbReference type="Proteomes" id="UP000304148">
    <property type="component" value="Chromosome"/>
</dbReference>
<accession>A0A383R851</accession>
<gene>
    <name evidence="1" type="ORF">PBLR_11550</name>
</gene>
<protein>
    <submittedName>
        <fullName evidence="1">Uncharacterized protein</fullName>
    </submittedName>
</protein>
<dbReference type="AlphaFoldDB" id="A0A383R851"/>
<dbReference type="EMBL" id="LS992241">
    <property type="protein sequence ID" value="SYX83128.1"/>
    <property type="molecule type" value="Genomic_DNA"/>
</dbReference>
<evidence type="ECO:0000313" key="1">
    <source>
        <dbReference type="EMBL" id="SYX83128.1"/>
    </source>
</evidence>
<organism evidence="1 2">
    <name type="scientific">Paenibacillus alvei</name>
    <name type="common">Bacillus alvei</name>
    <dbReference type="NCBI Taxonomy" id="44250"/>
    <lineage>
        <taxon>Bacteria</taxon>
        <taxon>Bacillati</taxon>
        <taxon>Bacillota</taxon>
        <taxon>Bacilli</taxon>
        <taxon>Bacillales</taxon>
        <taxon>Paenibacillaceae</taxon>
        <taxon>Paenibacillus</taxon>
    </lineage>
</organism>
<sequence length="60" mass="6876">MDRDIEGETCVHQATVNENPHTRQDEVHVVISGGHGYNEFNSENFIELLFTFNRNAKITT</sequence>
<reference evidence="2" key="1">
    <citation type="submission" date="2018-08" db="EMBL/GenBank/DDBJ databases">
        <authorList>
            <person name="Chevrot R."/>
        </authorList>
    </citation>
    <scope>NUCLEOTIDE SEQUENCE [LARGE SCALE GENOMIC DNA]</scope>
</reference>
<proteinExistence type="predicted"/>